<feature type="compositionally biased region" description="Basic and acidic residues" evidence="5">
    <location>
        <begin position="644"/>
        <end position="654"/>
    </location>
</feature>
<feature type="domain" description="Chromatin assembly factor 1 subunit A dimerization" evidence="6">
    <location>
        <begin position="371"/>
        <end position="442"/>
    </location>
</feature>
<feature type="compositionally biased region" description="Basic residues" evidence="5">
    <location>
        <begin position="43"/>
        <end position="58"/>
    </location>
</feature>
<dbReference type="GO" id="GO:0033186">
    <property type="term" value="C:CAF-1 complex"/>
    <property type="evidence" value="ECO:0007669"/>
    <property type="project" value="TreeGrafter"/>
</dbReference>
<feature type="region of interest" description="Disordered" evidence="5">
    <location>
        <begin position="636"/>
        <end position="708"/>
    </location>
</feature>
<name>A0AA38HN37_9CUCU</name>
<evidence type="ECO:0000256" key="1">
    <source>
        <dbReference type="ARBA" id="ARBA00004123"/>
    </source>
</evidence>
<evidence type="ECO:0000259" key="6">
    <source>
        <dbReference type="Pfam" id="PF12253"/>
    </source>
</evidence>
<protein>
    <recommendedName>
        <fullName evidence="6">Chromatin assembly factor 1 subunit A dimerization domain-containing protein</fullName>
    </recommendedName>
</protein>
<comment type="subcellular location">
    <subcellularLocation>
        <location evidence="1">Nucleus</location>
    </subcellularLocation>
</comment>
<proteinExistence type="predicted"/>
<feature type="compositionally biased region" description="Polar residues" evidence="5">
    <location>
        <begin position="691"/>
        <end position="705"/>
    </location>
</feature>
<dbReference type="Proteomes" id="UP001168821">
    <property type="component" value="Unassembled WGS sequence"/>
</dbReference>
<keyword evidence="2" id="KW-0227">DNA damage</keyword>
<sequence length="942" mass="109919">MFGFSLAAQLFQGSAQRTWNCVTQFTNQLWYKFNYFRYPVMPRSRRRHHSRSRSRSRSHSHDRDRDAKRRKIDNVDSPSHKRSVSSEPDTPEELSLSQEEQDLNESEKSAPEGENPIKHIEEKLTITPKKTLSPKQLQKKVESEKKRQQKQLEREERERKKQEEKERLRLEKEQMKKEKEELKNKKNEQKAKEREMKEEQKRKEKEEKEAKRKEKEEREEAKRKEREQEKLRKQQELEEKNREKQKIEEQKQKAAQAFVNFFVPKKTDVKMEEGKSGVEEGKTSMFMPFEVKSDMRLAPARRAYLSEQEKEALIEKLDTGEGSYLKELKEGKSTGKWAKTWPYEEDVIIVEEDVGESICEDKQKLKIMRVKFLKFHENKRPPYYGTWRKKSAVVNPRRPFGEDKCFFDYEVDSDDDWEEEEQGESLNGSDDEEKENEAENDDYEVDNDFFVPHGHLSDDEVDDEESAKLSPESHKQKLKLLKDEFDQDMQTKTNRMKPRSIGCIWYNKDRSNVDDAIDRHLRPLAMITNGHIIINKRKEFIAITPNRKYNTKELRQELLPAFLKLIHGNVNKRTTVVEEFMNYMRNNGHVVEVSKAYLGKCLKQYAQWKKCVDEGPLLNKYCWCLEDDVKKKYNLDSQRAHRSRQYERGSSAERRYKRSHRRSPTSKKRHRHRHERSASRRKHSRRSYSSDQVSIKSIQAVTSGNDRQRMTGRVIHTQPEAPNTLPDVCLRTIISRKKNRFIYATASLHLHKPEESAQVERCLFTSHGHEFGSIWHHQGAGECSVVSRIAASARHRGSAICVMYGLSYTRYHRPEDRYGTSAGCPWGDGDAASAAPSAMASNSSRPDAPIRRTRYTRSSTTSVAQLLSESCTTLLQKLTTKVRGPSEATAPKAATPKRTFNPLATSKSTATIGRGAGCFWQAGCARKGSWRLQGCYSVCEVL</sequence>
<keyword evidence="8" id="KW-1185">Reference proteome</keyword>
<dbReference type="GO" id="GO:0005634">
    <property type="term" value="C:nucleus"/>
    <property type="evidence" value="ECO:0007669"/>
    <property type="project" value="UniProtKB-SubCell"/>
</dbReference>
<evidence type="ECO:0000256" key="5">
    <source>
        <dbReference type="SAM" id="MobiDB-lite"/>
    </source>
</evidence>
<reference evidence="7" key="1">
    <citation type="journal article" date="2023" name="G3 (Bethesda)">
        <title>Whole genome assemblies of Zophobas morio and Tenebrio molitor.</title>
        <authorList>
            <person name="Kaur S."/>
            <person name="Stinson S.A."/>
            <person name="diCenzo G.C."/>
        </authorList>
    </citation>
    <scope>NUCLEOTIDE SEQUENCE</scope>
    <source>
        <strain evidence="7">QUZm001</strain>
    </source>
</reference>
<comment type="caution">
    <text evidence="7">The sequence shown here is derived from an EMBL/GenBank/DDBJ whole genome shotgun (WGS) entry which is preliminary data.</text>
</comment>
<keyword evidence="3" id="KW-0234">DNA repair</keyword>
<feature type="region of interest" description="Disordered" evidence="5">
    <location>
        <begin position="43"/>
        <end position="251"/>
    </location>
</feature>
<evidence type="ECO:0000256" key="3">
    <source>
        <dbReference type="ARBA" id="ARBA00023204"/>
    </source>
</evidence>
<dbReference type="PANTHER" id="PTHR15272:SF0">
    <property type="entry name" value="CHROMATIN ASSEMBLY FACTOR 1 SUBUNIT A"/>
    <property type="match status" value="1"/>
</dbReference>
<evidence type="ECO:0000313" key="7">
    <source>
        <dbReference type="EMBL" id="KAJ3640770.1"/>
    </source>
</evidence>
<dbReference type="GO" id="GO:0006334">
    <property type="term" value="P:nucleosome assembly"/>
    <property type="evidence" value="ECO:0007669"/>
    <property type="project" value="TreeGrafter"/>
</dbReference>
<feature type="region of interest" description="Disordered" evidence="5">
    <location>
        <begin position="417"/>
        <end position="474"/>
    </location>
</feature>
<dbReference type="EMBL" id="JALNTZ010000009">
    <property type="protein sequence ID" value="KAJ3640770.1"/>
    <property type="molecule type" value="Genomic_DNA"/>
</dbReference>
<accession>A0AA38HN37</accession>
<dbReference type="GO" id="GO:0006260">
    <property type="term" value="P:DNA replication"/>
    <property type="evidence" value="ECO:0007669"/>
    <property type="project" value="UniProtKB-KW"/>
</dbReference>
<keyword evidence="4" id="KW-0539">Nucleus</keyword>
<feature type="compositionally biased region" description="Basic and acidic residues" evidence="5">
    <location>
        <begin position="105"/>
        <end position="124"/>
    </location>
</feature>
<feature type="compositionally biased region" description="Basic and acidic residues" evidence="5">
    <location>
        <begin position="139"/>
        <end position="251"/>
    </location>
</feature>
<evidence type="ECO:0000313" key="8">
    <source>
        <dbReference type="Proteomes" id="UP001168821"/>
    </source>
</evidence>
<evidence type="ECO:0000256" key="4">
    <source>
        <dbReference type="ARBA" id="ARBA00023242"/>
    </source>
</evidence>
<evidence type="ECO:0000256" key="2">
    <source>
        <dbReference type="ARBA" id="ARBA00022763"/>
    </source>
</evidence>
<dbReference type="AlphaFoldDB" id="A0AA38HN37"/>
<dbReference type="InterPro" id="IPR022043">
    <property type="entry name" value="CAF1A_DD"/>
</dbReference>
<gene>
    <name evidence="7" type="ORF">Zmor_027313</name>
</gene>
<dbReference type="GO" id="GO:0006281">
    <property type="term" value="P:DNA repair"/>
    <property type="evidence" value="ECO:0007669"/>
    <property type="project" value="UniProtKB-KW"/>
</dbReference>
<dbReference type="Pfam" id="PF12253">
    <property type="entry name" value="CAF1A_dimeriz"/>
    <property type="match status" value="1"/>
</dbReference>
<feature type="compositionally biased region" description="Acidic residues" evidence="5">
    <location>
        <begin position="417"/>
        <end position="447"/>
    </location>
</feature>
<feature type="compositionally biased region" description="Basic residues" evidence="5">
    <location>
        <begin position="655"/>
        <end position="686"/>
    </location>
</feature>
<dbReference type="PANTHER" id="PTHR15272">
    <property type="entry name" value="CHROMATIN ASSEMBLY FACTOR 1 SUBUNIT A CAF-1 SUBUNIT A"/>
    <property type="match status" value="1"/>
</dbReference>
<organism evidence="7 8">
    <name type="scientific">Zophobas morio</name>
    <dbReference type="NCBI Taxonomy" id="2755281"/>
    <lineage>
        <taxon>Eukaryota</taxon>
        <taxon>Metazoa</taxon>
        <taxon>Ecdysozoa</taxon>
        <taxon>Arthropoda</taxon>
        <taxon>Hexapoda</taxon>
        <taxon>Insecta</taxon>
        <taxon>Pterygota</taxon>
        <taxon>Neoptera</taxon>
        <taxon>Endopterygota</taxon>
        <taxon>Coleoptera</taxon>
        <taxon>Polyphaga</taxon>
        <taxon>Cucujiformia</taxon>
        <taxon>Tenebrionidae</taxon>
        <taxon>Zophobas</taxon>
    </lineage>
</organism>